<sequence>MPFWATLLDCFTLIGRSHHIETIFGMLYAICRQRVCNNVELLYGLVWIIRARVHQCTNFGCTKRLHIKYTFRYLCVFLLRPFTKNSCQICPPESFMNHSSLQSVHDQERHDHYVVHMVFQPPFLPQTIILVRSSSKLRKKVASLSCSLTPSSLDQHNLERLTPEHILVGQPLLAVPPRSPASPDRSIISRWKLLDYSY</sequence>
<dbReference type="EMBL" id="VUJU01003593">
    <property type="protein sequence ID" value="KAF0757378.1"/>
    <property type="molecule type" value="Genomic_DNA"/>
</dbReference>
<organism evidence="1 2">
    <name type="scientific">Aphis craccivora</name>
    <name type="common">Cowpea aphid</name>
    <dbReference type="NCBI Taxonomy" id="307492"/>
    <lineage>
        <taxon>Eukaryota</taxon>
        <taxon>Metazoa</taxon>
        <taxon>Ecdysozoa</taxon>
        <taxon>Arthropoda</taxon>
        <taxon>Hexapoda</taxon>
        <taxon>Insecta</taxon>
        <taxon>Pterygota</taxon>
        <taxon>Neoptera</taxon>
        <taxon>Paraneoptera</taxon>
        <taxon>Hemiptera</taxon>
        <taxon>Sternorrhyncha</taxon>
        <taxon>Aphidomorpha</taxon>
        <taxon>Aphidoidea</taxon>
        <taxon>Aphididae</taxon>
        <taxon>Aphidini</taxon>
        <taxon>Aphis</taxon>
        <taxon>Aphis</taxon>
    </lineage>
</organism>
<protein>
    <submittedName>
        <fullName evidence="1">Integrase catalytic domain-containing protein</fullName>
    </submittedName>
</protein>
<comment type="caution">
    <text evidence="1">The sequence shown here is derived from an EMBL/GenBank/DDBJ whole genome shotgun (WGS) entry which is preliminary data.</text>
</comment>
<name>A0A6G0YJT0_APHCR</name>
<proteinExistence type="predicted"/>
<gene>
    <name evidence="1" type="ORF">FWK35_00013112</name>
</gene>
<reference evidence="1 2" key="1">
    <citation type="submission" date="2019-08" db="EMBL/GenBank/DDBJ databases">
        <title>Whole genome of Aphis craccivora.</title>
        <authorList>
            <person name="Voronova N.V."/>
            <person name="Shulinski R.S."/>
            <person name="Bandarenka Y.V."/>
            <person name="Zhorov D.G."/>
            <person name="Warner D."/>
        </authorList>
    </citation>
    <scope>NUCLEOTIDE SEQUENCE [LARGE SCALE GENOMIC DNA]</scope>
    <source>
        <strain evidence="1">180601</strain>
        <tissue evidence="1">Whole Body</tissue>
    </source>
</reference>
<keyword evidence="2" id="KW-1185">Reference proteome</keyword>
<evidence type="ECO:0000313" key="2">
    <source>
        <dbReference type="Proteomes" id="UP000478052"/>
    </source>
</evidence>
<dbReference type="AlphaFoldDB" id="A0A6G0YJT0"/>
<dbReference type="Proteomes" id="UP000478052">
    <property type="component" value="Unassembled WGS sequence"/>
</dbReference>
<evidence type="ECO:0000313" key="1">
    <source>
        <dbReference type="EMBL" id="KAF0757378.1"/>
    </source>
</evidence>
<accession>A0A6G0YJT0</accession>